<protein>
    <submittedName>
        <fullName evidence="1">Uncharacterized protein</fullName>
    </submittedName>
</protein>
<dbReference type="AlphaFoldDB" id="A0A5C4LGX7"/>
<reference evidence="1 2" key="1">
    <citation type="submission" date="2019-06" db="EMBL/GenBank/DDBJ databases">
        <title>Genome of Methylobacterium sp. 17Sr1-39.</title>
        <authorList>
            <person name="Seo T."/>
        </authorList>
    </citation>
    <scope>NUCLEOTIDE SEQUENCE [LARGE SCALE GENOMIC DNA]</scope>
    <source>
        <strain evidence="1 2">17Sr1-39</strain>
    </source>
</reference>
<proteinExistence type="predicted"/>
<dbReference type="RefSeq" id="WP_139036827.1">
    <property type="nucleotide sequence ID" value="NZ_VDDA01000006.1"/>
</dbReference>
<organism evidence="1 2">
    <name type="scientific">Methylobacterium terricola</name>
    <dbReference type="NCBI Taxonomy" id="2583531"/>
    <lineage>
        <taxon>Bacteria</taxon>
        <taxon>Pseudomonadati</taxon>
        <taxon>Pseudomonadota</taxon>
        <taxon>Alphaproteobacteria</taxon>
        <taxon>Hyphomicrobiales</taxon>
        <taxon>Methylobacteriaceae</taxon>
        <taxon>Methylobacterium</taxon>
    </lineage>
</organism>
<evidence type="ECO:0000313" key="1">
    <source>
        <dbReference type="EMBL" id="TNC12475.1"/>
    </source>
</evidence>
<comment type="caution">
    <text evidence="1">The sequence shown here is derived from an EMBL/GenBank/DDBJ whole genome shotgun (WGS) entry which is preliminary data.</text>
</comment>
<evidence type="ECO:0000313" key="2">
    <source>
        <dbReference type="Proteomes" id="UP000305267"/>
    </source>
</evidence>
<dbReference type="EMBL" id="VDDA01000006">
    <property type="protein sequence ID" value="TNC12475.1"/>
    <property type="molecule type" value="Genomic_DNA"/>
</dbReference>
<accession>A0A5C4LGX7</accession>
<dbReference type="Proteomes" id="UP000305267">
    <property type="component" value="Unassembled WGS sequence"/>
</dbReference>
<sequence length="184" mass="20393">MDDAIRATFAPVIGLPCWRVERGQGSILSFEFGSPRLFVREPYASTSSSAKLRASAARRVVKPVGEWNLFVFCCRWCVVVSGKVLADNERSHAQIEAAAQAMDGQKLTAFTLDTASGQTAFLFDLRAILTTWPHEANEEEQWSLYRPDKRVLTYRADSRASLAAGDANPEQAVWQTVARNISVP</sequence>
<gene>
    <name evidence="1" type="ORF">FF100_16835</name>
</gene>
<keyword evidence="2" id="KW-1185">Reference proteome</keyword>
<name>A0A5C4LGX7_9HYPH</name>
<dbReference type="OrthoDB" id="1431610at2"/>